<dbReference type="Proteomes" id="UP000311919">
    <property type="component" value="Unassembled WGS sequence"/>
</dbReference>
<accession>A0A4Z2DM98</accession>
<dbReference type="SUPFAM" id="SSF54593">
    <property type="entry name" value="Glyoxalase/Bleomycin resistance protein/Dihydroxybiphenyl dioxygenase"/>
    <property type="match status" value="1"/>
</dbReference>
<gene>
    <name evidence="1" type="ORF">EWB00_010965</name>
</gene>
<dbReference type="InterPro" id="IPR029068">
    <property type="entry name" value="Glyas_Bleomycin-R_OHBP_Dase"/>
</dbReference>
<keyword evidence="2" id="KW-1185">Reference proteome</keyword>
<dbReference type="PANTHER" id="PTHR11959">
    <property type="entry name" value="4-HYDROXYPHENYLPYRUVATE DIOXYGENASE"/>
    <property type="match status" value="1"/>
</dbReference>
<dbReference type="EMBL" id="SKCS01000090">
    <property type="protein sequence ID" value="TNN17518.1"/>
    <property type="molecule type" value="Genomic_DNA"/>
</dbReference>
<dbReference type="OrthoDB" id="414569at2759"/>
<sequence length="221" mass="25225">MQTYVIDVNFHPSYQCFIILFDPMIPFSTSPLVSLKYEFIKECSSRPFRNQKFIGDDVHHPSKYHSKLINWCTKHDGPFDIALEVGDVNEVCERVSRFSGFDNILLEPTTYSDHNGRVVLGVIKSCVGDLIHTVIDSSQYKGLFLPGYTLTDSDTSGDLEKMLNKSQENTKSFLKFIDHLAIAGRSGDSAAFINWYNTVFGLERMFINVNKIDKRMKLKGF</sequence>
<dbReference type="GO" id="GO:0003868">
    <property type="term" value="F:4-hydroxyphenylpyruvate dioxygenase activity"/>
    <property type="evidence" value="ECO:0007669"/>
    <property type="project" value="InterPro"/>
</dbReference>
<keyword evidence="1" id="KW-0560">Oxidoreductase</keyword>
<comment type="caution">
    <text evidence="1">The sequence shown here is derived from an EMBL/GenBank/DDBJ whole genome shotgun (WGS) entry which is preliminary data.</text>
</comment>
<organism evidence="1 2">
    <name type="scientific">Schistosoma japonicum</name>
    <name type="common">Blood fluke</name>
    <dbReference type="NCBI Taxonomy" id="6182"/>
    <lineage>
        <taxon>Eukaryota</taxon>
        <taxon>Metazoa</taxon>
        <taxon>Spiralia</taxon>
        <taxon>Lophotrochozoa</taxon>
        <taxon>Platyhelminthes</taxon>
        <taxon>Trematoda</taxon>
        <taxon>Digenea</taxon>
        <taxon>Strigeidida</taxon>
        <taxon>Schistosomatoidea</taxon>
        <taxon>Schistosomatidae</taxon>
        <taxon>Schistosoma</taxon>
    </lineage>
</organism>
<proteinExistence type="predicted"/>
<reference evidence="1 2" key="1">
    <citation type="submission" date="2019-03" db="EMBL/GenBank/DDBJ databases">
        <title>An improved genome assembly of the fluke Schistosoma japonicum.</title>
        <authorList>
            <person name="Hu W."/>
            <person name="Luo F."/>
            <person name="Yin M."/>
            <person name="Mo X."/>
            <person name="Sun C."/>
            <person name="Wu Q."/>
            <person name="Zhu B."/>
            <person name="Xiang M."/>
            <person name="Wang J."/>
            <person name="Wang Y."/>
            <person name="Zhang T."/>
            <person name="Xu B."/>
            <person name="Zheng H."/>
            <person name="Feng Z."/>
        </authorList>
    </citation>
    <scope>NUCLEOTIDE SEQUENCE [LARGE SCALE GENOMIC DNA]</scope>
    <source>
        <strain evidence="1">HuSjv2</strain>
        <tissue evidence="1">Worms</tissue>
    </source>
</reference>
<keyword evidence="1" id="KW-0670">Pyruvate</keyword>
<dbReference type="PANTHER" id="PTHR11959:SF10">
    <property type="entry name" value="4-HYDROXYPHENYLPYRUVATE DIOXYGENASE-LIKE PROTEIN"/>
    <property type="match status" value="1"/>
</dbReference>
<dbReference type="GO" id="GO:0009072">
    <property type="term" value="P:aromatic amino acid metabolic process"/>
    <property type="evidence" value="ECO:0007669"/>
    <property type="project" value="InterPro"/>
</dbReference>
<dbReference type="AlphaFoldDB" id="A0A4Z2DM98"/>
<name>A0A4Z2DM98_SCHJA</name>
<keyword evidence="1" id="KW-0223">Dioxygenase</keyword>
<dbReference type="STRING" id="6182.A0A4Z2DM98"/>
<dbReference type="InterPro" id="IPR005956">
    <property type="entry name" value="4OHPhenylPyrv_dOase"/>
</dbReference>
<evidence type="ECO:0000313" key="1">
    <source>
        <dbReference type="EMBL" id="TNN17518.1"/>
    </source>
</evidence>
<evidence type="ECO:0000313" key="2">
    <source>
        <dbReference type="Proteomes" id="UP000311919"/>
    </source>
</evidence>
<protein>
    <submittedName>
        <fullName evidence="1">4-hydroxyphenylpyruvate dioxygenase</fullName>
    </submittedName>
</protein>
<dbReference type="Gene3D" id="3.10.180.10">
    <property type="entry name" value="2,3-Dihydroxybiphenyl 1,2-Dioxygenase, domain 1"/>
    <property type="match status" value="1"/>
</dbReference>